<evidence type="ECO:0000259" key="1">
    <source>
        <dbReference type="Pfam" id="PF19277"/>
    </source>
</evidence>
<organism evidence="2 3">
    <name type="scientific">Vibrio parahaemolyticus</name>
    <dbReference type="NCBI Taxonomy" id="670"/>
    <lineage>
        <taxon>Bacteria</taxon>
        <taxon>Pseudomonadati</taxon>
        <taxon>Pseudomonadota</taxon>
        <taxon>Gammaproteobacteria</taxon>
        <taxon>Vibrionales</taxon>
        <taxon>Vibrionaceae</taxon>
        <taxon>Vibrio</taxon>
    </lineage>
</organism>
<gene>
    <name evidence="2" type="ORF">CA163_05405</name>
</gene>
<dbReference type="EMBL" id="NIXT01000189">
    <property type="protein sequence ID" value="OXE33844.1"/>
    <property type="molecule type" value="Genomic_DNA"/>
</dbReference>
<dbReference type="InterPro" id="IPR045520">
    <property type="entry name" value="GPAT/DHAPAT_C"/>
</dbReference>
<dbReference type="Pfam" id="PF19277">
    <property type="entry name" value="GPAT_C"/>
    <property type="match status" value="1"/>
</dbReference>
<reference evidence="2 3" key="1">
    <citation type="journal article" date="2017" name="Appl. Environ. Microbiol.">
        <title>Parallel evolution of two clades of a major Atlantic endemic Vibrio parahaemolyticus pathogen lineage by independent acquisition of related pathogenicity islands.</title>
        <authorList>
            <person name="Xu F."/>
            <person name="Gonzalez-Escalona N."/>
            <person name="Drees K.P."/>
            <person name="Sebra R.P."/>
            <person name="Cooper V.S."/>
            <person name="Jones S.H."/>
            <person name="Whistler C.A."/>
        </authorList>
    </citation>
    <scope>NUCLEOTIDE SEQUENCE [LARGE SCALE GENOMIC DNA]</scope>
    <source>
        <strain evidence="2 3">MAVP-3</strain>
    </source>
</reference>
<proteinExistence type="predicted"/>
<protein>
    <recommendedName>
        <fullName evidence="1">GPAT/DHAPAT C-terminal domain-containing protein</fullName>
    </recommendedName>
</protein>
<dbReference type="Proteomes" id="UP000214596">
    <property type="component" value="Unassembled WGS sequence"/>
</dbReference>
<dbReference type="AlphaFoldDB" id="A0A227JHC9"/>
<name>A0A227JHC9_VIBPH</name>
<comment type="caution">
    <text evidence="2">The sequence shown here is derived from an EMBL/GenBank/DDBJ whole genome shotgun (WGS) entry which is preliminary data.</text>
</comment>
<evidence type="ECO:0000313" key="3">
    <source>
        <dbReference type="Proteomes" id="UP000214596"/>
    </source>
</evidence>
<feature type="domain" description="GPAT/DHAPAT C-terminal" evidence="1">
    <location>
        <begin position="6"/>
        <end position="57"/>
    </location>
</feature>
<sequence length="93" mass="10646">LLVAYPELGKSDLEQKSQDIAQRLGRLHGINAPEFFDKGVFTAMFNTLKQQEYLDSDGNCDKKKTQKFAKLLFTLLYPEVKLTIEESIHQLQA</sequence>
<accession>A0A227JHC9</accession>
<feature type="non-terminal residue" evidence="2">
    <location>
        <position position="1"/>
    </location>
</feature>
<evidence type="ECO:0000313" key="2">
    <source>
        <dbReference type="EMBL" id="OXE33844.1"/>
    </source>
</evidence>